<feature type="transmembrane region" description="Helical" evidence="4">
    <location>
        <begin position="181"/>
        <end position="206"/>
    </location>
</feature>
<feature type="transmembrane region" description="Helical" evidence="4">
    <location>
        <begin position="887"/>
        <end position="907"/>
    </location>
</feature>
<comment type="subcellular location">
    <subcellularLocation>
        <location evidence="1">Membrane</location>
        <topology evidence="1">Multi-pass membrane protein</topology>
    </subcellularLocation>
</comment>
<feature type="transmembrane region" description="Helical" evidence="4">
    <location>
        <begin position="140"/>
        <end position="161"/>
    </location>
</feature>
<feature type="transmembrane region" description="Helical" evidence="4">
    <location>
        <begin position="593"/>
        <end position="610"/>
    </location>
</feature>
<dbReference type="Proteomes" id="UP000759131">
    <property type="component" value="Unassembled WGS sequence"/>
</dbReference>
<dbReference type="InterPro" id="IPR050327">
    <property type="entry name" value="Proton-linked_MCT"/>
</dbReference>
<keyword evidence="7" id="KW-1185">Reference proteome</keyword>
<feature type="transmembrane region" description="Helical" evidence="4">
    <location>
        <begin position="533"/>
        <end position="552"/>
    </location>
</feature>
<dbReference type="CDD" id="cd17352">
    <property type="entry name" value="MFS_MCT_SLC16"/>
    <property type="match status" value="1"/>
</dbReference>
<feature type="transmembrane region" description="Helical" evidence="4">
    <location>
        <begin position="227"/>
        <end position="249"/>
    </location>
</feature>
<feature type="transmembrane region" description="Helical" evidence="4">
    <location>
        <begin position="64"/>
        <end position="88"/>
    </location>
</feature>
<feature type="coiled-coil region" evidence="2">
    <location>
        <begin position="1016"/>
        <end position="1077"/>
    </location>
</feature>
<evidence type="ECO:0000256" key="4">
    <source>
        <dbReference type="SAM" id="Phobius"/>
    </source>
</evidence>
<evidence type="ECO:0000313" key="7">
    <source>
        <dbReference type="Proteomes" id="UP000759131"/>
    </source>
</evidence>
<keyword evidence="4" id="KW-0812">Transmembrane</keyword>
<organism evidence="6">
    <name type="scientific">Medioppia subpectinata</name>
    <dbReference type="NCBI Taxonomy" id="1979941"/>
    <lineage>
        <taxon>Eukaryota</taxon>
        <taxon>Metazoa</taxon>
        <taxon>Ecdysozoa</taxon>
        <taxon>Arthropoda</taxon>
        <taxon>Chelicerata</taxon>
        <taxon>Arachnida</taxon>
        <taxon>Acari</taxon>
        <taxon>Acariformes</taxon>
        <taxon>Sarcoptiformes</taxon>
        <taxon>Oribatida</taxon>
        <taxon>Brachypylina</taxon>
        <taxon>Oppioidea</taxon>
        <taxon>Oppiidae</taxon>
        <taxon>Medioppia</taxon>
    </lineage>
</organism>
<dbReference type="Pfam" id="PF07690">
    <property type="entry name" value="MFS_1"/>
    <property type="match status" value="1"/>
</dbReference>
<evidence type="ECO:0000256" key="2">
    <source>
        <dbReference type="SAM" id="Coils"/>
    </source>
</evidence>
<keyword evidence="2" id="KW-0175">Coiled coil</keyword>
<dbReference type="PROSITE" id="PS50850">
    <property type="entry name" value="MFS"/>
    <property type="match status" value="1"/>
</dbReference>
<evidence type="ECO:0000256" key="1">
    <source>
        <dbReference type="ARBA" id="ARBA00004141"/>
    </source>
</evidence>
<feature type="transmembrane region" description="Helical" evidence="4">
    <location>
        <begin position="305"/>
        <end position="325"/>
    </location>
</feature>
<feature type="transmembrane region" description="Helical" evidence="4">
    <location>
        <begin position="558"/>
        <end position="581"/>
    </location>
</feature>
<gene>
    <name evidence="6" type="ORF">OSB1V03_LOCUS186</name>
</gene>
<name>A0A7R9KDI6_9ACAR</name>
<dbReference type="InterPro" id="IPR011701">
    <property type="entry name" value="MFS"/>
</dbReference>
<evidence type="ECO:0000313" key="6">
    <source>
        <dbReference type="EMBL" id="CAD7619686.1"/>
    </source>
</evidence>
<dbReference type="PANTHER" id="PTHR11360:SF303">
    <property type="entry name" value="MAJOR FACILITATOR SUPERFAMILY (MFS) PROFILE DOMAIN-CONTAINING PROTEIN"/>
    <property type="match status" value="1"/>
</dbReference>
<dbReference type="OrthoDB" id="6515633at2759"/>
<feature type="coiled-coil region" evidence="2">
    <location>
        <begin position="1366"/>
        <end position="1557"/>
    </location>
</feature>
<feature type="compositionally biased region" description="Basic and acidic residues" evidence="3">
    <location>
        <begin position="1971"/>
        <end position="1985"/>
    </location>
</feature>
<feature type="transmembrane region" description="Helical" evidence="4">
    <location>
        <begin position="757"/>
        <end position="778"/>
    </location>
</feature>
<evidence type="ECO:0000259" key="5">
    <source>
        <dbReference type="PROSITE" id="PS50850"/>
    </source>
</evidence>
<feature type="transmembrane region" description="Helical" evidence="4">
    <location>
        <begin position="463"/>
        <end position="490"/>
    </location>
</feature>
<dbReference type="EMBL" id="OC854604">
    <property type="protein sequence ID" value="CAD7619686.1"/>
    <property type="molecule type" value="Genomic_DNA"/>
</dbReference>
<feature type="transmembrane region" description="Helical" evidence="4">
    <location>
        <begin position="919"/>
        <end position="937"/>
    </location>
</feature>
<reference evidence="6" key="1">
    <citation type="submission" date="2020-11" db="EMBL/GenBank/DDBJ databases">
        <authorList>
            <person name="Tran Van P."/>
        </authorList>
    </citation>
    <scope>NUCLEOTIDE SEQUENCE</scope>
</reference>
<dbReference type="InterPro" id="IPR036259">
    <property type="entry name" value="MFS_trans_sf"/>
</dbReference>
<proteinExistence type="predicted"/>
<feature type="coiled-coil region" evidence="2">
    <location>
        <begin position="1803"/>
        <end position="1889"/>
    </location>
</feature>
<feature type="coiled-coil region" evidence="2">
    <location>
        <begin position="1230"/>
        <end position="1340"/>
    </location>
</feature>
<feature type="coiled-coil region" evidence="2">
    <location>
        <begin position="1135"/>
        <end position="1172"/>
    </location>
</feature>
<dbReference type="PANTHER" id="PTHR11360">
    <property type="entry name" value="MONOCARBOXYLATE TRANSPORTER"/>
    <property type="match status" value="1"/>
</dbReference>
<feature type="transmembrane region" description="Helical" evidence="4">
    <location>
        <begin position="854"/>
        <end position="875"/>
    </location>
</feature>
<feature type="compositionally biased region" description="Acidic residues" evidence="3">
    <location>
        <begin position="1959"/>
        <end position="1970"/>
    </location>
</feature>
<feature type="transmembrane region" description="Helical" evidence="4">
    <location>
        <begin position="798"/>
        <end position="818"/>
    </location>
</feature>
<feature type="transmembrane region" description="Helical" evidence="4">
    <location>
        <begin position="264"/>
        <end position="284"/>
    </location>
</feature>
<feature type="transmembrane region" description="Helical" evidence="4">
    <location>
        <begin position="337"/>
        <end position="358"/>
    </location>
</feature>
<dbReference type="SUPFAM" id="SSF103473">
    <property type="entry name" value="MFS general substrate transporter"/>
    <property type="match status" value="1"/>
</dbReference>
<feature type="region of interest" description="Disordered" evidence="3">
    <location>
        <begin position="1957"/>
        <end position="1992"/>
    </location>
</feature>
<dbReference type="GO" id="GO:0008028">
    <property type="term" value="F:monocarboxylic acid transmembrane transporter activity"/>
    <property type="evidence" value="ECO:0007669"/>
    <property type="project" value="TreeGrafter"/>
</dbReference>
<dbReference type="EMBL" id="CAJPIZ010000029">
    <property type="protein sequence ID" value="CAG2100116.1"/>
    <property type="molecule type" value="Genomic_DNA"/>
</dbReference>
<dbReference type="Gene3D" id="1.20.1250.20">
    <property type="entry name" value="MFS general substrate transporter like domains"/>
    <property type="match status" value="2"/>
</dbReference>
<feature type="transmembrane region" description="Helical" evidence="4">
    <location>
        <begin position="622"/>
        <end position="640"/>
    </location>
</feature>
<dbReference type="GO" id="GO:0016020">
    <property type="term" value="C:membrane"/>
    <property type="evidence" value="ECO:0007669"/>
    <property type="project" value="UniProtKB-SubCell"/>
</dbReference>
<keyword evidence="4" id="KW-1133">Transmembrane helix</keyword>
<accession>A0A7R9KDI6</accession>
<protein>
    <recommendedName>
        <fullName evidence="5">Major facilitator superfamily (MFS) profile domain-containing protein</fullName>
    </recommendedName>
</protein>
<dbReference type="InterPro" id="IPR020846">
    <property type="entry name" value="MFS_dom"/>
</dbReference>
<feature type="transmembrane region" description="Helical" evidence="4">
    <location>
        <begin position="370"/>
        <end position="392"/>
    </location>
</feature>
<evidence type="ECO:0000256" key="3">
    <source>
        <dbReference type="SAM" id="MobiDB-lite"/>
    </source>
</evidence>
<sequence>MSSNYCNNHHYSRHRVINELPSQSPFTEFREVTTSLFRNYDQLMATSAKENRLRKVPESFMFQLVFNAWALVETFFFLSGLLVVYITLPMLHKTKGNLNVVLFIFHRLIRIIPSVCGIIAVNFLWPLFSTALMILSQTYGLILNGLVLIISIIGSALTTYYGNLYPTLLSDHTINLESQTYGLILNGLVLIISIIGSALTTYYGNLYPTLLSDHTINLEYVEYHLRYGYFPTFHHFGPYCCGIFVGYFILNTPNNYKIPQTQSIISWIVCPLISLSVLLFTYKWNNGVEPSRVSSILYSCLSRTIWCTGLSWITYVCCIGSGGIVNRMLSHPVFVPLSRLSFGVYLSHLVIIFIMFFTKKSVTDWTHFDFLTNGMVTIILSYVLALVLYFLLEAPFANLEKVIFNVNIKSAENNGKLSKESHKTNDINGNNCDINIGTEKISHNRKETEDKPLVIHVTPDEGWAWVISIACAAINGITFGLVRAYGVIFFQLLDTYKLSRESASWPFCLCTTFTHLSGPVAGMLLSHYTMRTIVFMGGLIAAIGMIMCYFSSSILEITIYIGIIQGFGIGLSFMQTPVILAQYFQKFRATATAISYAGGTIGSFIFPPIIDYILPKYGLNGSFLIIGGILLNSLPFALLLRPATPNNSTTVNKLFIEVNRQLSIIRETKDGTNVKRKQTIVDNTTQENAHEMQNEMHSVVVKHECDCEHNPIDGSDDNCVQKYFEEKSHEDSISVKTLHSEPKSSDWQKKWQRVRVVLTNPLYLILCTTHVSFQWAWMTHQMVIIDFAIDRGLSTHQAVILLSSFAGADLFGRVASGLVADKRLVRKRNIVSVCILLIGFLIFMTPTATTFTVLLVVTIALGFVSGAIIVLFSVLTMDYVGLNRLPIALGTSAFIVGVTTLVRPLVVGYFRDTFHSYDGLFQFVGLLALLAALLWLSEPFARLWVSRDTKYGNGFRIKVIPTEDMSEMNDTIESSSESPSVAANESKYGLEAILVDLEVEIQCKEIVADLVSKVDAMSLEREVEELKHKLSLQDKRYEMKEQEMEEMANQFACNAYNQTFDDQKANYEEMIIELEAKLESKDFDKELEIESLKQTLKEKDQELKEVMEPLVTELNETKHKCEQLLSKLSSVETINMNQKNELDSLTLQANRSQELEKEMVAFKETFEDQKCNYDEKIIELETKFEFKDLEIETLKQTVIEKEQELKEVMEPLESELNESKHKCEQLFDKLSSFETINLNLKNELEFLTQQANTSQELENKMAVYKQAIEDQKFNYEEKIIELENKMVAYRQTFEDQKFSDEKKIIELEAKLECKDLELEIETLRQTVKEKENELKEVMEPLVTELNETKHKCEELLSKLSSVEIINMNQKNELDSLTLQANRSQQLENKMAEYKQTFEDQKSNYEEKIIDLENKMVAFNETFEDQKSSYEKKIIELEDKLECKDLELEIETLKQTVKEKENELKEVMEPLEIELNETKHKYEQLFDKLSSFETINMNLKKELEFLTQQANRSQELEKEMVAYKETFETQKSNYDEKIIELETKFDSKELEIETFKQTVIEKEQELKEVMEPLESELNDSKHKCEQLFDKLSSFETINMNLKKELEFLTQQANRSQELEKEMFAYKQTFENQKSSYETKIIELETKLDSKELEIETLKQSVIGKEQELKEVMEPLESELNETKHKCEQLLSKLSSVETINMNQKKELEFLTQQANRCQELENKMVAYRETFEDQKFNYEEKIIELEAKLECKDLELEIETLKQTVKEKENELNQAMEPLETELNATKHKYEELCDKLSSCETINLNLKKELEFLTQQANRSQELEKRILEFEEQKRLKGRNFELILNQAKIWEKKLTTVESDKESLETKLKDIQTENQKLNEELTVYLDRCRETHSELKNEKLKSDSLVSQWRYYRVQHKKIRKDMKRICGDIDNILDDSIDGLDLKQFIISLKKRFNGEESEDETEENEEICDKQKENQRNDRKQPLGSYNA</sequence>
<keyword evidence="4" id="KW-0472">Membrane</keyword>
<feature type="domain" description="Major facilitator superfamily (MFS) profile" evidence="5">
    <location>
        <begin position="464"/>
        <end position="943"/>
    </location>
</feature>
<feature type="transmembrane region" description="Helical" evidence="4">
    <location>
        <begin position="108"/>
        <end position="128"/>
    </location>
</feature>
<feature type="coiled-coil region" evidence="2">
    <location>
        <begin position="1590"/>
        <end position="1777"/>
    </location>
</feature>